<evidence type="ECO:0000256" key="3">
    <source>
        <dbReference type="ARBA" id="ARBA00022840"/>
    </source>
</evidence>
<dbReference type="Gene3D" id="3.90.640.10">
    <property type="entry name" value="Actin, Chain A, domain 4"/>
    <property type="match status" value="1"/>
</dbReference>
<accession>A0ABT5ELV6</accession>
<reference evidence="4 5" key="1">
    <citation type="submission" date="2022-11" db="EMBL/GenBank/DDBJ databases">
        <title>Minimal conservation of predation-associated metabolite biosynthetic gene clusters underscores biosynthetic potential of Myxococcota including descriptions for ten novel species: Archangium lansinium sp. nov., Myxococcus landrumus sp. nov., Nannocystis bai.</title>
        <authorList>
            <person name="Ahearne A."/>
            <person name="Stevens C."/>
            <person name="Dowd S."/>
        </authorList>
    </citation>
    <scope>NUCLEOTIDE SEQUENCE [LARGE SCALE GENOMIC DNA]</scope>
    <source>
        <strain evidence="4 5">RJM3</strain>
    </source>
</reference>
<keyword evidence="3" id="KW-0067">ATP-binding</keyword>
<protein>
    <submittedName>
        <fullName evidence="4">Hsp70 family protein</fullName>
    </submittedName>
</protein>
<evidence type="ECO:0000256" key="2">
    <source>
        <dbReference type="ARBA" id="ARBA00022741"/>
    </source>
</evidence>
<dbReference type="PANTHER" id="PTHR19375">
    <property type="entry name" value="HEAT SHOCK PROTEIN 70KDA"/>
    <property type="match status" value="1"/>
</dbReference>
<sequence>MFVDRPVGIDLGTTNSEIAMLDPSERDLHIYADRFGRRTVPSAVAWDPKGEAFLVGHAARQRRGKTPPPIESIKRKMGQNAKVDVGPHALAPEDVSAKILAELRARMSEHLGKQAAEGIEVRVDRAVITVPAYFDAPQVEATRKAGEMAGLDVIGILQEPTAAAIYHTWKSRLGDGNFLVYDLGGGTFDVSILRCLGGEYQVLAIDGDNYLGGDDFDRRFAEKLRGILVARGYALDLDVRGDEGDRQLFGRLVHLAQEIKESLSTSEVVSISKQDFMQDKSGENVSFEGDIGRADYEKAVGDLVETTITCCERALARSAETSSVDLGQIDHVVLVGGSTRVPMVVRRVTEAICKKSRSDKPLQDEVDTCVALGAAIHAAQLGGLRIGEPDRKITVSFTTPLVSQGAKIRLGVRVEQAPEGAAEIAVLRGMSGADEIAKAAIPDEAGAVVRLDVPLGEEPEHASRVALRSVEREVLAELPFALYRGDVRPRASALSRPSVVAKDLAIEVVRAGRRERRVLIARGAGLPAEVKSRFFTADQSGAVVLRLLQNRMPIKTLLLQVPRELPVGTPVDLTLRCDDAMRMEARAVVAGQELWAQVEPPAAPRFDPAGAVEALLEEAEATSKSLWGSSAMSYRAEADMLVAGIREVVATDPDKLQALCEKLRLLVDWYRGDPNETLSPPMARFEAELNELRRRVYRASGNLYGMDRAAWEKRLAEIEARAMAAYEASDAVAWRRVFNEVQALDETAMQEEFAQMRLDDPAYLERRLRNERYYAQSVERQLVDFVPSSSDVGSLQIAERDKLVVQLQEKVLAPLANLTADTTDAAALRRKLEAINAETSRIDGARERLPSLGLVTERGGA</sequence>
<dbReference type="Pfam" id="PF00012">
    <property type="entry name" value="HSP70"/>
    <property type="match status" value="1"/>
</dbReference>
<dbReference type="InterPro" id="IPR043129">
    <property type="entry name" value="ATPase_NBD"/>
</dbReference>
<organism evidence="4 5">
    <name type="scientific">Polyangium mundeleinium</name>
    <dbReference type="NCBI Taxonomy" id="2995306"/>
    <lineage>
        <taxon>Bacteria</taxon>
        <taxon>Pseudomonadati</taxon>
        <taxon>Myxococcota</taxon>
        <taxon>Polyangia</taxon>
        <taxon>Polyangiales</taxon>
        <taxon>Polyangiaceae</taxon>
        <taxon>Polyangium</taxon>
    </lineage>
</organism>
<proteinExistence type="inferred from homology"/>
<dbReference type="PROSITE" id="PS00329">
    <property type="entry name" value="HSP70_2"/>
    <property type="match status" value="1"/>
</dbReference>
<keyword evidence="5" id="KW-1185">Reference proteome</keyword>
<dbReference type="PROSITE" id="PS01036">
    <property type="entry name" value="HSP70_3"/>
    <property type="match status" value="1"/>
</dbReference>
<keyword evidence="2" id="KW-0547">Nucleotide-binding</keyword>
<dbReference type="Proteomes" id="UP001221411">
    <property type="component" value="Unassembled WGS sequence"/>
</dbReference>
<dbReference type="InterPro" id="IPR018181">
    <property type="entry name" value="Heat_shock_70_CS"/>
</dbReference>
<dbReference type="SUPFAM" id="SSF53067">
    <property type="entry name" value="Actin-like ATPase domain"/>
    <property type="match status" value="2"/>
</dbReference>
<comment type="caution">
    <text evidence="4">The sequence shown here is derived from an EMBL/GenBank/DDBJ whole genome shotgun (WGS) entry which is preliminary data.</text>
</comment>
<comment type="similarity">
    <text evidence="1">Belongs to the heat shock protein 70 family.</text>
</comment>
<dbReference type="RefSeq" id="WP_271918179.1">
    <property type="nucleotide sequence ID" value="NZ_JAQNDO010000001.1"/>
</dbReference>
<dbReference type="CDD" id="cd24029">
    <property type="entry name" value="ASKHA_NBD_HSP70_DnaK_HscA_HscC"/>
    <property type="match status" value="1"/>
</dbReference>
<evidence type="ECO:0000256" key="1">
    <source>
        <dbReference type="ARBA" id="ARBA00007381"/>
    </source>
</evidence>
<name>A0ABT5ELV6_9BACT</name>
<dbReference type="Gene3D" id="3.30.420.40">
    <property type="match status" value="2"/>
</dbReference>
<gene>
    <name evidence="4" type="ORF">POL67_15745</name>
</gene>
<dbReference type="PRINTS" id="PR00301">
    <property type="entry name" value="HEATSHOCK70"/>
</dbReference>
<evidence type="ECO:0000313" key="4">
    <source>
        <dbReference type="EMBL" id="MDC0742804.1"/>
    </source>
</evidence>
<dbReference type="InterPro" id="IPR013126">
    <property type="entry name" value="Hsp_70_fam"/>
</dbReference>
<evidence type="ECO:0000313" key="5">
    <source>
        <dbReference type="Proteomes" id="UP001221411"/>
    </source>
</evidence>
<dbReference type="EMBL" id="JAQNDO010000001">
    <property type="protein sequence ID" value="MDC0742804.1"/>
    <property type="molecule type" value="Genomic_DNA"/>
</dbReference>
<dbReference type="PROSITE" id="PS00297">
    <property type="entry name" value="HSP70_1"/>
    <property type="match status" value="1"/>
</dbReference>